<dbReference type="SUPFAM" id="SSF55781">
    <property type="entry name" value="GAF domain-like"/>
    <property type="match status" value="1"/>
</dbReference>
<dbReference type="Proteomes" id="UP000005019">
    <property type="component" value="Unassembled WGS sequence"/>
</dbReference>
<dbReference type="PROSITE" id="PS00676">
    <property type="entry name" value="SIGMA54_INTERACT_2"/>
    <property type="match status" value="1"/>
</dbReference>
<dbReference type="Gene3D" id="1.10.10.60">
    <property type="entry name" value="Homeodomain-like"/>
    <property type="match status" value="1"/>
</dbReference>
<dbReference type="InterPro" id="IPR029016">
    <property type="entry name" value="GAF-like_dom_sf"/>
</dbReference>
<evidence type="ECO:0000256" key="2">
    <source>
        <dbReference type="ARBA" id="ARBA00022840"/>
    </source>
</evidence>
<sequence length="659" mass="72298">MVSSSQVAEHVRSVHAIISRPQRPSGHELVARSWLRCFHELALDPAADDAPPPLAPQAWRERGDRLGEVMDSAVPEMQTLHRQLDDPNSALVLADAEGVIVSIVRHPGFAREASLRGLVEGARWSEEVQGTNGIGTVLAERHSLVISREEHFFARHTDMVCAGAPIYDGVGEVAAVLAVCSLSPGGARALRALVERSARVIEHRAFRARHATDYIIRFHAHAGRVLTAVDGLLALTPEGEVIEANHTAFELLSPDGEALLGREVTEFFGQSLPELLSRTFRAGFHPLTLSMPQHQTWYLLAQQPARNRAQSGARGDSGSAAQALAELDLGDLRMAGNVHSAMRILDRDIPLLIAGETGTGKEVFARAFHASSQRARGPFVAINCASLPEALIESELFGYKQGAFTGANRDGRRGKVLQADGGTLFLDEIGDMPLQLQARLLRVLEERKVTPLGGENAVPVDLQLVCATHRDLRAMVRDGSFREDLYYRLRGMEVTLPPLRERTDRRALIERCLNEEGAGRHPPVRLGQAAMQVLDRYRWPGNIRQLRYVLRTLVAMCDGGEITLRDMPAELMDAPEPMPAPPVATLPAADSHADVPPPSPTSHLNPLQSAERDALLAELRRHRWNIAGLARELGVSRNTVYRKMKRLDIDTDTQAGDGY</sequence>
<dbReference type="GO" id="GO:0006355">
    <property type="term" value="P:regulation of DNA-templated transcription"/>
    <property type="evidence" value="ECO:0007669"/>
    <property type="project" value="InterPro"/>
</dbReference>
<dbReference type="GO" id="GO:0005524">
    <property type="term" value="F:ATP binding"/>
    <property type="evidence" value="ECO:0007669"/>
    <property type="project" value="UniProtKB-KW"/>
</dbReference>
<dbReference type="InterPro" id="IPR003593">
    <property type="entry name" value="AAA+_ATPase"/>
</dbReference>
<dbReference type="AlphaFoldDB" id="F5R8H6"/>
<dbReference type="PANTHER" id="PTHR32071">
    <property type="entry name" value="TRANSCRIPTIONAL REGULATORY PROTEIN"/>
    <property type="match status" value="1"/>
</dbReference>
<evidence type="ECO:0000313" key="9">
    <source>
        <dbReference type="Proteomes" id="UP000005019"/>
    </source>
</evidence>
<evidence type="ECO:0000256" key="5">
    <source>
        <dbReference type="ARBA" id="ARBA00023163"/>
    </source>
</evidence>
<dbReference type="PROSITE" id="PS50045">
    <property type="entry name" value="SIGMA54_INTERACT_4"/>
    <property type="match status" value="1"/>
</dbReference>
<dbReference type="Pfam" id="PF01590">
    <property type="entry name" value="GAF"/>
    <property type="match status" value="1"/>
</dbReference>
<evidence type="ECO:0000256" key="6">
    <source>
        <dbReference type="SAM" id="MobiDB-lite"/>
    </source>
</evidence>
<dbReference type="STRING" id="1000565.METUNv1_00452"/>
<keyword evidence="5" id="KW-0804">Transcription</keyword>
<dbReference type="PRINTS" id="PR01590">
    <property type="entry name" value="HTHFIS"/>
</dbReference>
<keyword evidence="4" id="KW-0238">DNA-binding</keyword>
<keyword evidence="3" id="KW-0805">Transcription regulation</keyword>
<gene>
    <name evidence="8" type="ORF">METUNv1_00452</name>
</gene>
<dbReference type="eggNOG" id="COG3284">
    <property type="taxonomic scope" value="Bacteria"/>
</dbReference>
<evidence type="ECO:0000259" key="7">
    <source>
        <dbReference type="PROSITE" id="PS50045"/>
    </source>
</evidence>
<dbReference type="Pfam" id="PF00158">
    <property type="entry name" value="Sigma54_activat"/>
    <property type="match status" value="1"/>
</dbReference>
<organism evidence="8 9">
    <name type="scientific">Methyloversatilis universalis (strain ATCC BAA-1314 / DSM 25237 / JCM 13912 / CCUG 52030 / FAM5)</name>
    <dbReference type="NCBI Taxonomy" id="1000565"/>
    <lineage>
        <taxon>Bacteria</taxon>
        <taxon>Pseudomonadati</taxon>
        <taxon>Pseudomonadota</taxon>
        <taxon>Betaproteobacteria</taxon>
        <taxon>Nitrosomonadales</taxon>
        <taxon>Sterolibacteriaceae</taxon>
        <taxon>Methyloversatilis</taxon>
    </lineage>
</organism>
<dbReference type="EMBL" id="AFHG01000029">
    <property type="protein sequence ID" value="EGK73279.1"/>
    <property type="molecule type" value="Genomic_DNA"/>
</dbReference>
<feature type="domain" description="Sigma-54 factor interaction" evidence="7">
    <location>
        <begin position="338"/>
        <end position="555"/>
    </location>
</feature>
<evidence type="ECO:0000313" key="8">
    <source>
        <dbReference type="EMBL" id="EGK73279.1"/>
    </source>
</evidence>
<dbReference type="InterPro" id="IPR002197">
    <property type="entry name" value="HTH_Fis"/>
</dbReference>
<dbReference type="Gene3D" id="3.40.50.300">
    <property type="entry name" value="P-loop containing nucleotide triphosphate hydrolases"/>
    <property type="match status" value="1"/>
</dbReference>
<keyword evidence="9" id="KW-1185">Reference proteome</keyword>
<keyword evidence="2" id="KW-0067">ATP-binding</keyword>
<reference evidence="8 9" key="1">
    <citation type="journal article" date="2011" name="J. Bacteriol.">
        <title>Genome sequence of Methyloversatilis universalis FAM5T, a methylotrophic representative of the order Rhodocyclales.</title>
        <authorList>
            <person name="Kittichotirat W."/>
            <person name="Good N.M."/>
            <person name="Hall R."/>
            <person name="Bringel F."/>
            <person name="Lajus A."/>
            <person name="Medigue C."/>
            <person name="Smalley N.E."/>
            <person name="Beck D."/>
            <person name="Bumgarner R."/>
            <person name="Vuilleumier S."/>
            <person name="Kalyuzhnaya M.G."/>
        </authorList>
    </citation>
    <scope>NUCLEOTIDE SEQUENCE [LARGE SCALE GENOMIC DNA]</scope>
    <source>
        <strain evidence="9">ATCC BAA-1314 / JCM 13912 / FAM5</strain>
    </source>
</reference>
<comment type="caution">
    <text evidence="8">The sequence shown here is derived from an EMBL/GenBank/DDBJ whole genome shotgun (WGS) entry which is preliminary data.</text>
</comment>
<dbReference type="Pfam" id="PF02954">
    <property type="entry name" value="HTH_8"/>
    <property type="match status" value="1"/>
</dbReference>
<name>F5R8H6_METUF</name>
<dbReference type="PROSITE" id="PS00675">
    <property type="entry name" value="SIGMA54_INTERACT_1"/>
    <property type="match status" value="1"/>
</dbReference>
<dbReference type="GO" id="GO:0043565">
    <property type="term" value="F:sequence-specific DNA binding"/>
    <property type="evidence" value="ECO:0007669"/>
    <property type="project" value="InterPro"/>
</dbReference>
<dbReference type="InterPro" id="IPR058031">
    <property type="entry name" value="AAA_lid_NorR"/>
</dbReference>
<dbReference type="InterPro" id="IPR025662">
    <property type="entry name" value="Sigma_54_int_dom_ATP-bd_1"/>
</dbReference>
<dbReference type="Gene3D" id="1.10.8.60">
    <property type="match status" value="1"/>
</dbReference>
<dbReference type="RefSeq" id="WP_008058410.1">
    <property type="nucleotide sequence ID" value="NZ_AFHG01000029.1"/>
</dbReference>
<dbReference type="Gene3D" id="3.30.450.40">
    <property type="match status" value="1"/>
</dbReference>
<dbReference type="SUPFAM" id="SSF46689">
    <property type="entry name" value="Homeodomain-like"/>
    <property type="match status" value="1"/>
</dbReference>
<dbReference type="InterPro" id="IPR025943">
    <property type="entry name" value="Sigma_54_int_dom_ATP-bd_2"/>
</dbReference>
<dbReference type="FunFam" id="3.40.50.300:FF:000006">
    <property type="entry name" value="DNA-binding transcriptional regulator NtrC"/>
    <property type="match status" value="1"/>
</dbReference>
<evidence type="ECO:0000256" key="1">
    <source>
        <dbReference type="ARBA" id="ARBA00022741"/>
    </source>
</evidence>
<dbReference type="SMART" id="SM00382">
    <property type="entry name" value="AAA"/>
    <property type="match status" value="1"/>
</dbReference>
<proteinExistence type="predicted"/>
<dbReference type="PANTHER" id="PTHR32071:SF77">
    <property type="entry name" value="TRANSCRIPTIONAL REGULATORY PROTEIN"/>
    <property type="match status" value="1"/>
</dbReference>
<dbReference type="OrthoDB" id="5288224at2"/>
<feature type="region of interest" description="Disordered" evidence="6">
    <location>
        <begin position="576"/>
        <end position="607"/>
    </location>
</feature>
<keyword evidence="1" id="KW-0547">Nucleotide-binding</keyword>
<dbReference type="InterPro" id="IPR003018">
    <property type="entry name" value="GAF"/>
</dbReference>
<accession>F5R8H6</accession>
<dbReference type="InterPro" id="IPR002078">
    <property type="entry name" value="Sigma_54_int"/>
</dbReference>
<dbReference type="CDD" id="cd00009">
    <property type="entry name" value="AAA"/>
    <property type="match status" value="1"/>
</dbReference>
<protein>
    <submittedName>
        <fullName evidence="8">GAF modulated sigma54 specific transcriptional regulator, Fis family</fullName>
    </submittedName>
</protein>
<dbReference type="InterPro" id="IPR009057">
    <property type="entry name" value="Homeodomain-like_sf"/>
</dbReference>
<dbReference type="InterPro" id="IPR027417">
    <property type="entry name" value="P-loop_NTPase"/>
</dbReference>
<evidence type="ECO:0000256" key="4">
    <source>
        <dbReference type="ARBA" id="ARBA00023125"/>
    </source>
</evidence>
<evidence type="ECO:0000256" key="3">
    <source>
        <dbReference type="ARBA" id="ARBA00023015"/>
    </source>
</evidence>
<dbReference type="Pfam" id="PF25601">
    <property type="entry name" value="AAA_lid_14"/>
    <property type="match status" value="1"/>
</dbReference>
<dbReference type="SUPFAM" id="SSF52540">
    <property type="entry name" value="P-loop containing nucleoside triphosphate hydrolases"/>
    <property type="match status" value="1"/>
</dbReference>